<feature type="compositionally biased region" description="Basic and acidic residues" evidence="1">
    <location>
        <begin position="34"/>
        <end position="50"/>
    </location>
</feature>
<sequence length="91" mass="10175">MRWRCPSSPRGSFYKRPSCPGLSRASTFFVPRGQDVDGRDKPGHDESGMRDHRRTSLLSQRLNQQAAPRRLRCGISHSVSPWPAAIASAID</sequence>
<reference evidence="2 3" key="1">
    <citation type="submission" date="2019-08" db="EMBL/GenBank/DDBJ databases">
        <title>Bradyrhizobium hipponensis sp. nov., a rhizobium isolated from a Lupinus angustifolius root nodule in Tunisia.</title>
        <authorList>
            <person name="Off K."/>
            <person name="Rejili M."/>
            <person name="Mars M."/>
            <person name="Brachmann A."/>
            <person name="Marin M."/>
        </authorList>
    </citation>
    <scope>NUCLEOTIDE SEQUENCE [LARGE SCALE GENOMIC DNA]</scope>
    <source>
        <strain evidence="2 3">CTAW11</strain>
    </source>
</reference>
<evidence type="ECO:0000256" key="1">
    <source>
        <dbReference type="SAM" id="MobiDB-lite"/>
    </source>
</evidence>
<dbReference type="EMBL" id="VSSR01000078">
    <property type="protein sequence ID" value="TYL73282.1"/>
    <property type="molecule type" value="Genomic_DNA"/>
</dbReference>
<evidence type="ECO:0000313" key="2">
    <source>
        <dbReference type="EMBL" id="TYL73282.1"/>
    </source>
</evidence>
<protein>
    <submittedName>
        <fullName evidence="2">Uncharacterized protein</fullName>
    </submittedName>
</protein>
<dbReference type="OrthoDB" id="8256461at2"/>
<gene>
    <name evidence="2" type="ORF">FXB38_37130</name>
</gene>
<accession>A0A5S4WE63</accession>
<proteinExistence type="predicted"/>
<dbReference type="Proteomes" id="UP000324853">
    <property type="component" value="Unassembled WGS sequence"/>
</dbReference>
<keyword evidence="3" id="KW-1185">Reference proteome</keyword>
<evidence type="ECO:0000313" key="3">
    <source>
        <dbReference type="Proteomes" id="UP000324853"/>
    </source>
</evidence>
<organism evidence="2 3">
    <name type="scientific">Bradyrhizobium cytisi</name>
    <dbReference type="NCBI Taxonomy" id="515489"/>
    <lineage>
        <taxon>Bacteria</taxon>
        <taxon>Pseudomonadati</taxon>
        <taxon>Pseudomonadota</taxon>
        <taxon>Alphaproteobacteria</taxon>
        <taxon>Hyphomicrobiales</taxon>
        <taxon>Nitrobacteraceae</taxon>
        <taxon>Bradyrhizobium</taxon>
    </lineage>
</organism>
<comment type="caution">
    <text evidence="2">The sequence shown here is derived from an EMBL/GenBank/DDBJ whole genome shotgun (WGS) entry which is preliminary data.</text>
</comment>
<name>A0A5S4WE63_9BRAD</name>
<feature type="region of interest" description="Disordered" evidence="1">
    <location>
        <begin position="1"/>
        <end position="61"/>
    </location>
</feature>
<dbReference type="AlphaFoldDB" id="A0A5S4WE63"/>